<proteinExistence type="predicted"/>
<evidence type="ECO:0000313" key="5">
    <source>
        <dbReference type="Proteomes" id="UP000182814"/>
    </source>
</evidence>
<evidence type="ECO:0000256" key="1">
    <source>
        <dbReference type="SAM" id="Coils"/>
    </source>
</evidence>
<name>A0A0J6H3G0_9PSED</name>
<accession>A0A0J6H3G0</accession>
<dbReference type="PANTHER" id="PTHR38664">
    <property type="entry name" value="SLR0058 PROTEIN"/>
    <property type="match status" value="1"/>
</dbReference>
<feature type="coiled-coil region" evidence="1">
    <location>
        <begin position="61"/>
        <end position="88"/>
    </location>
</feature>
<dbReference type="Proteomes" id="UP000182814">
    <property type="component" value="Chromosome I"/>
</dbReference>
<evidence type="ECO:0000313" key="4">
    <source>
        <dbReference type="EMBL" id="SDS06819.1"/>
    </source>
</evidence>
<reference evidence="5" key="3">
    <citation type="submission" date="2016-10" db="EMBL/GenBank/DDBJ databases">
        <authorList>
            <person name="Varghese N."/>
            <person name="Submissions S."/>
        </authorList>
    </citation>
    <scope>NUCLEOTIDE SEQUENCE [LARGE SCALE GENOMIC DNA]</scope>
    <source>
        <strain evidence="5">BS3782</strain>
    </source>
</reference>
<keyword evidence="5" id="KW-1185">Reference proteome</keyword>
<dbReference type="EMBL" id="LT629746">
    <property type="protein sequence ID" value="SDS06819.1"/>
    <property type="molecule type" value="Genomic_DNA"/>
</dbReference>
<dbReference type="PATRIC" id="fig|163011.3.peg.4437"/>
<dbReference type="Proteomes" id="UP000284168">
    <property type="component" value="Unassembled WGS sequence"/>
</dbReference>
<protein>
    <submittedName>
        <fullName evidence="2">Phasin family protein</fullName>
    </submittedName>
    <submittedName>
        <fullName evidence="3">Poly(3-hydroxyalkanoate) granule-associated protein PhaI</fullName>
    </submittedName>
    <submittedName>
        <fullName evidence="4">Poly(Hydroxyalkanoate) granule-associated protein</fullName>
    </submittedName>
</protein>
<dbReference type="RefSeq" id="WP_007899266.1">
    <property type="nucleotide sequence ID" value="NZ_JABTYG010000006.1"/>
</dbReference>
<evidence type="ECO:0000313" key="3">
    <source>
        <dbReference type="EMBL" id="RON25554.1"/>
    </source>
</evidence>
<dbReference type="Proteomes" id="UP000434925">
    <property type="component" value="Unassembled WGS sequence"/>
</dbReference>
<keyword evidence="1" id="KW-0175">Coiled coil</keyword>
<organism evidence="4 5">
    <name type="scientific">Pseudomonas lini</name>
    <dbReference type="NCBI Taxonomy" id="163011"/>
    <lineage>
        <taxon>Bacteria</taxon>
        <taxon>Pseudomonadati</taxon>
        <taxon>Pseudomonadota</taxon>
        <taxon>Gammaproteobacteria</taxon>
        <taxon>Pseudomonadales</taxon>
        <taxon>Pseudomonadaceae</taxon>
        <taxon>Pseudomonas</taxon>
    </lineage>
</organism>
<dbReference type="InterPro" id="IPR008769">
    <property type="entry name" value="PhaF_PhaI"/>
</dbReference>
<evidence type="ECO:0000313" key="6">
    <source>
        <dbReference type="Proteomes" id="UP000284168"/>
    </source>
</evidence>
<dbReference type="AlphaFoldDB" id="A0A0J6H3G0"/>
<sequence>MAKVILKKKVDVETNALGDVKSYARKIWLAGLGAYTKVGQEGSEYVQELIKAGQAVEKKGKKVVTEKLEAANAEIDEAKSEVSTFKGKVELQLDKVERAFDTRIASALNRIGIPSKHDVETLSAKLDELTALLERVARKS</sequence>
<reference evidence="3 6" key="1">
    <citation type="submission" date="2016-10" db="EMBL/GenBank/DDBJ databases">
        <title>Comparative genome analysis of multiple Pseudomonas spp. focuses on biocontrol and plant growth promoting traits.</title>
        <authorList>
            <person name="Tao X.-Y."/>
            <person name="Taylor C.G."/>
        </authorList>
    </citation>
    <scope>NUCLEOTIDE SEQUENCE [LARGE SCALE GENOMIC DNA]</scope>
    <source>
        <strain evidence="3 6">48C10</strain>
    </source>
</reference>
<dbReference type="PANTHER" id="PTHR38664:SF1">
    <property type="entry name" value="SLR0058 PROTEIN"/>
    <property type="match status" value="1"/>
</dbReference>
<dbReference type="EMBL" id="VZPO01000004">
    <property type="protein sequence ID" value="KAB0505208.1"/>
    <property type="molecule type" value="Genomic_DNA"/>
</dbReference>
<dbReference type="NCBIfam" id="TIGR01837">
    <property type="entry name" value="PHA_granule_1"/>
    <property type="match status" value="1"/>
</dbReference>
<reference evidence="2 7" key="4">
    <citation type="submission" date="2019-09" db="EMBL/GenBank/DDBJ databases">
        <title>Draft genome sequences of 48 bacterial type strains from the CCUG.</title>
        <authorList>
            <person name="Tunovic T."/>
            <person name="Pineiro-Iglesias B."/>
            <person name="Unosson C."/>
            <person name="Inganas E."/>
            <person name="Ohlen M."/>
            <person name="Cardew S."/>
            <person name="Jensie-Markopoulos S."/>
            <person name="Salva-Serra F."/>
            <person name="Jaen-Luchoro D."/>
            <person name="Karlsson R."/>
            <person name="Svensson-Stadler L."/>
            <person name="Chun J."/>
            <person name="Moore E."/>
        </authorList>
    </citation>
    <scope>NUCLEOTIDE SEQUENCE [LARGE SCALE GENOMIC DNA]</scope>
    <source>
        <strain evidence="2 7">CCUG 51522</strain>
    </source>
</reference>
<dbReference type="EMBL" id="MOBN01000035">
    <property type="protein sequence ID" value="RON25554.1"/>
    <property type="molecule type" value="Genomic_DNA"/>
</dbReference>
<evidence type="ECO:0000313" key="7">
    <source>
        <dbReference type="Proteomes" id="UP000434925"/>
    </source>
</evidence>
<evidence type="ECO:0000313" key="2">
    <source>
        <dbReference type="EMBL" id="KAB0505208.1"/>
    </source>
</evidence>
<reference evidence="4" key="2">
    <citation type="submission" date="2016-10" db="EMBL/GenBank/DDBJ databases">
        <authorList>
            <person name="de Groot N.N."/>
        </authorList>
    </citation>
    <scope>NUCLEOTIDE SEQUENCE [LARGE SCALE GENOMIC DNA]</scope>
    <source>
        <strain evidence="4">BS3782</strain>
    </source>
</reference>
<gene>
    <name evidence="3" type="ORF">BK663_18990</name>
    <name evidence="2" type="ORF">F7R14_11985</name>
    <name evidence="4" type="ORF">SAMN04490191_0618</name>
</gene>
<dbReference type="Pfam" id="PF05597">
    <property type="entry name" value="Phasin"/>
    <property type="match status" value="1"/>
</dbReference>